<reference evidence="1 2" key="1">
    <citation type="submission" date="2016-08" db="EMBL/GenBank/DDBJ databases">
        <title>A Parts List for Fungal Cellulosomes Revealed by Comparative Genomics.</title>
        <authorList>
            <consortium name="DOE Joint Genome Institute"/>
            <person name="Haitjema C.H."/>
            <person name="Gilmore S.P."/>
            <person name="Henske J.K."/>
            <person name="Solomon K.V."/>
            <person name="De Groot R."/>
            <person name="Kuo A."/>
            <person name="Mondo S.J."/>
            <person name="Salamov A.A."/>
            <person name="Labutti K."/>
            <person name="Zhao Z."/>
            <person name="Chiniquy J."/>
            <person name="Barry K."/>
            <person name="Brewer H.M."/>
            <person name="Purvine S.O."/>
            <person name="Wright A.T."/>
            <person name="Boxma B."/>
            <person name="Van Alen T."/>
            <person name="Hackstein J.H."/>
            <person name="Baker S.E."/>
            <person name="Grigoriev I.V."/>
            <person name="O'Malley M.A."/>
        </authorList>
    </citation>
    <scope>NUCLEOTIDE SEQUENCE [LARGE SCALE GENOMIC DNA]</scope>
    <source>
        <strain evidence="1 2">S4</strain>
    </source>
</reference>
<proteinExistence type="predicted"/>
<accession>A0A1Y1WX16</accession>
<dbReference type="OrthoDB" id="10352410at2759"/>
<evidence type="ECO:0000313" key="1">
    <source>
        <dbReference type="EMBL" id="ORX77878.1"/>
    </source>
</evidence>
<dbReference type="Proteomes" id="UP000193944">
    <property type="component" value="Unassembled WGS sequence"/>
</dbReference>
<dbReference type="AlphaFoldDB" id="A0A1Y1WX16"/>
<dbReference type="EMBL" id="MCFG01000231">
    <property type="protein sequence ID" value="ORX77878.1"/>
    <property type="molecule type" value="Genomic_DNA"/>
</dbReference>
<name>A0A1Y1WX16_9FUNG</name>
<protein>
    <recommendedName>
        <fullName evidence="3">Ankyrin</fullName>
    </recommendedName>
</protein>
<gene>
    <name evidence="1" type="ORF">BCR32DRAFT_247584</name>
</gene>
<reference evidence="1 2" key="2">
    <citation type="submission" date="2016-08" db="EMBL/GenBank/DDBJ databases">
        <title>Pervasive Adenine N6-methylation of Active Genes in Fungi.</title>
        <authorList>
            <consortium name="DOE Joint Genome Institute"/>
            <person name="Mondo S.J."/>
            <person name="Dannebaum R.O."/>
            <person name="Kuo R.C."/>
            <person name="Labutti K."/>
            <person name="Haridas S."/>
            <person name="Kuo A."/>
            <person name="Salamov A."/>
            <person name="Ahrendt S.R."/>
            <person name="Lipzen A."/>
            <person name="Sullivan W."/>
            <person name="Andreopoulos W.B."/>
            <person name="Clum A."/>
            <person name="Lindquist E."/>
            <person name="Daum C."/>
            <person name="Ramamoorthy G.K."/>
            <person name="Gryganskyi A."/>
            <person name="Culley D."/>
            <person name="Magnuson J.K."/>
            <person name="James T.Y."/>
            <person name="O'Malley M.A."/>
            <person name="Stajich J.E."/>
            <person name="Spatafora J.W."/>
            <person name="Visel A."/>
            <person name="Grigoriev I.V."/>
        </authorList>
    </citation>
    <scope>NUCLEOTIDE SEQUENCE [LARGE SCALE GENOMIC DNA]</scope>
    <source>
        <strain evidence="1 2">S4</strain>
    </source>
</reference>
<sequence length="275" mass="33099">MNHKDEILKIIKRNDRNIINNFIIQNNILLNELNDGIFDILIYSIENDISLDIIKFIINQCHYQNFNYPIYDEIYFDMRKSPLFTALAKNNFEIATILIKNNAMIYDNYNTILYYLLEFNLLNKKNLKFILTVDSNAKYFNNYILELILSSIENNNSNDSQLLSFLKQILYYYSFNIKYILKLLNCYKNYISLSTQQIHTLLVKENNKFIIDDNCYKEAIYYGLNNVVDILFKYDSREETLLLNIINKYRTIGTFEEDMMLDEKEFNEEIFEKYF</sequence>
<organism evidence="1 2">
    <name type="scientific">Anaeromyces robustus</name>
    <dbReference type="NCBI Taxonomy" id="1754192"/>
    <lineage>
        <taxon>Eukaryota</taxon>
        <taxon>Fungi</taxon>
        <taxon>Fungi incertae sedis</taxon>
        <taxon>Chytridiomycota</taxon>
        <taxon>Chytridiomycota incertae sedis</taxon>
        <taxon>Neocallimastigomycetes</taxon>
        <taxon>Neocallimastigales</taxon>
        <taxon>Neocallimastigaceae</taxon>
        <taxon>Anaeromyces</taxon>
    </lineage>
</organism>
<keyword evidence="2" id="KW-1185">Reference proteome</keyword>
<evidence type="ECO:0008006" key="3">
    <source>
        <dbReference type="Google" id="ProtNLM"/>
    </source>
</evidence>
<comment type="caution">
    <text evidence="1">The sequence shown here is derived from an EMBL/GenBank/DDBJ whole genome shotgun (WGS) entry which is preliminary data.</text>
</comment>
<evidence type="ECO:0000313" key="2">
    <source>
        <dbReference type="Proteomes" id="UP000193944"/>
    </source>
</evidence>